<evidence type="ECO:0000313" key="6">
    <source>
        <dbReference type="Proteomes" id="UP001152320"/>
    </source>
</evidence>
<evidence type="ECO:0000256" key="1">
    <source>
        <dbReference type="ARBA" id="ARBA00015683"/>
    </source>
</evidence>
<dbReference type="EMBL" id="JAIZAY010000016">
    <property type="protein sequence ID" value="KAJ8026654.1"/>
    <property type="molecule type" value="Genomic_DNA"/>
</dbReference>
<dbReference type="PANTHER" id="PTHR14897">
    <property type="entry name" value="WD REPEAT AND COILED-COIL-CONTAINING PROTEIN"/>
    <property type="match status" value="1"/>
</dbReference>
<reference evidence="5" key="1">
    <citation type="submission" date="2021-10" db="EMBL/GenBank/DDBJ databases">
        <title>Tropical sea cucumber genome reveals ecological adaptation and Cuvierian tubules defense mechanism.</title>
        <authorList>
            <person name="Chen T."/>
        </authorList>
    </citation>
    <scope>NUCLEOTIDE SEQUENCE</scope>
    <source>
        <strain evidence="5">Nanhai2018</strain>
        <tissue evidence="5">Muscle</tissue>
    </source>
</reference>
<dbReference type="Proteomes" id="UP001152320">
    <property type="component" value="Chromosome 16"/>
</dbReference>
<keyword evidence="2" id="KW-0853">WD repeat</keyword>
<comment type="caution">
    <text evidence="5">The sequence shown here is derived from an EMBL/GenBank/DDBJ whole genome shotgun (WGS) entry which is preliminary data.</text>
</comment>
<sequence>MASVPLGRGGIQVRSCNLLMNCYHPNHGWLWTDGQSVFLLPCQNDGVVEDASECSRKLGDYVKVIQLSWSSALDDQSQCFLAVQEPQSVTIWEVAGRNPNQQFTLKMKLEGMKQISGVIWHPLLPLVCILSSSGTSVFSLNPDWSVSLSSTHHTIGCWTPDGHTLVLANDRVLRVCAHLFSSFM</sequence>
<gene>
    <name evidence="5" type="ORF">HOLleu_31554</name>
</gene>
<dbReference type="GO" id="GO:0019900">
    <property type="term" value="F:kinase binding"/>
    <property type="evidence" value="ECO:0007669"/>
    <property type="project" value="TreeGrafter"/>
</dbReference>
<organism evidence="5 6">
    <name type="scientific">Holothuria leucospilota</name>
    <name type="common">Black long sea cucumber</name>
    <name type="synonym">Mertensiothuria leucospilota</name>
    <dbReference type="NCBI Taxonomy" id="206669"/>
    <lineage>
        <taxon>Eukaryota</taxon>
        <taxon>Metazoa</taxon>
        <taxon>Echinodermata</taxon>
        <taxon>Eleutherozoa</taxon>
        <taxon>Echinozoa</taxon>
        <taxon>Holothuroidea</taxon>
        <taxon>Aspidochirotacea</taxon>
        <taxon>Aspidochirotida</taxon>
        <taxon>Holothuriidae</taxon>
        <taxon>Holothuria</taxon>
    </lineage>
</organism>
<evidence type="ECO:0000256" key="3">
    <source>
        <dbReference type="ARBA" id="ARBA00022737"/>
    </source>
</evidence>
<evidence type="ECO:0000256" key="2">
    <source>
        <dbReference type="ARBA" id="ARBA00022574"/>
    </source>
</evidence>
<keyword evidence="6" id="KW-1185">Reference proteome</keyword>
<dbReference type="SUPFAM" id="SSF117289">
    <property type="entry name" value="Nucleoporin domain"/>
    <property type="match status" value="1"/>
</dbReference>
<dbReference type="PANTHER" id="PTHR14897:SF5">
    <property type="entry name" value="WD REPEAT AND COILED-COIL-CONTAINING PROTEIN"/>
    <property type="match status" value="1"/>
</dbReference>
<dbReference type="InterPro" id="IPR028041">
    <property type="entry name" value="WDCP"/>
</dbReference>
<keyword evidence="3" id="KW-0677">Repeat</keyword>
<dbReference type="AlphaFoldDB" id="A0A9Q0YT93"/>
<evidence type="ECO:0000256" key="4">
    <source>
        <dbReference type="ARBA" id="ARBA00023054"/>
    </source>
</evidence>
<proteinExistence type="predicted"/>
<dbReference type="OrthoDB" id="6409262at2759"/>
<dbReference type="Pfam" id="PF15390">
    <property type="entry name" value="WDCP"/>
    <property type="match status" value="1"/>
</dbReference>
<evidence type="ECO:0000313" key="5">
    <source>
        <dbReference type="EMBL" id="KAJ8026654.1"/>
    </source>
</evidence>
<name>A0A9Q0YT93_HOLLE</name>
<protein>
    <recommendedName>
        <fullName evidence="1">WD repeat and coiled-coil-containing protein</fullName>
    </recommendedName>
</protein>
<keyword evidence="4" id="KW-0175">Coiled coil</keyword>
<accession>A0A9Q0YT93</accession>